<name>A0A8J2WVU0_9STRA</name>
<proteinExistence type="predicted"/>
<dbReference type="Proteomes" id="UP000789595">
    <property type="component" value="Unassembled WGS sequence"/>
</dbReference>
<feature type="non-terminal residue" evidence="2">
    <location>
        <position position="1"/>
    </location>
</feature>
<evidence type="ECO:0000313" key="2">
    <source>
        <dbReference type="EMBL" id="CAH0367720.1"/>
    </source>
</evidence>
<comment type="caution">
    <text evidence="2">The sequence shown here is derived from an EMBL/GenBank/DDBJ whole genome shotgun (WGS) entry which is preliminary data.</text>
</comment>
<evidence type="ECO:0000256" key="1">
    <source>
        <dbReference type="SAM" id="MobiDB-lite"/>
    </source>
</evidence>
<protein>
    <submittedName>
        <fullName evidence="2">Uncharacterized protein</fullName>
    </submittedName>
</protein>
<feature type="region of interest" description="Disordered" evidence="1">
    <location>
        <begin position="1"/>
        <end position="42"/>
    </location>
</feature>
<feature type="compositionally biased region" description="Pro residues" evidence="1">
    <location>
        <begin position="26"/>
        <end position="37"/>
    </location>
</feature>
<keyword evidence="3" id="KW-1185">Reference proteome</keyword>
<organism evidence="2 3">
    <name type="scientific">Pelagomonas calceolata</name>
    <dbReference type="NCBI Taxonomy" id="35677"/>
    <lineage>
        <taxon>Eukaryota</taxon>
        <taxon>Sar</taxon>
        <taxon>Stramenopiles</taxon>
        <taxon>Ochrophyta</taxon>
        <taxon>Pelagophyceae</taxon>
        <taxon>Pelagomonadales</taxon>
        <taxon>Pelagomonadaceae</taxon>
        <taxon>Pelagomonas</taxon>
    </lineage>
</organism>
<dbReference type="EMBL" id="CAKKNE010000002">
    <property type="protein sequence ID" value="CAH0367720.1"/>
    <property type="molecule type" value="Genomic_DNA"/>
</dbReference>
<reference evidence="2" key="1">
    <citation type="submission" date="2021-11" db="EMBL/GenBank/DDBJ databases">
        <authorList>
            <consortium name="Genoscope - CEA"/>
            <person name="William W."/>
        </authorList>
    </citation>
    <scope>NUCLEOTIDE SEQUENCE</scope>
</reference>
<sequence>KQNTIRGTERQTARSAGDVGGRGAPRTPPASRVPPAAPSRARTPVLARVVEGVVAAQALLLATPPHAFQAVHVRAGLVERERRRAVRGNEPLEEVVGPAVGVEGVDEVQQRAVRADDGRRPLARAPVLAAAGAELADHRLAVRDQGVAEVVLLGEFAVVVGRVHRAAGYFITGGLELRPQALEVLALARSAAGTRLRVEPEDQALRARRRRERDLLAIIVFSDKGRRGVAAA</sequence>
<accession>A0A8J2WVU0</accession>
<evidence type="ECO:0000313" key="3">
    <source>
        <dbReference type="Proteomes" id="UP000789595"/>
    </source>
</evidence>
<gene>
    <name evidence="2" type="ORF">PECAL_2P07550</name>
</gene>
<dbReference type="AlphaFoldDB" id="A0A8J2WVU0"/>